<reference evidence="1 2" key="1">
    <citation type="submission" date="2017-06" db="EMBL/GenBank/DDBJ databases">
        <authorList>
            <person name="Kim H.J."/>
            <person name="Triplett B.A."/>
        </authorList>
    </citation>
    <scope>NUCLEOTIDE SEQUENCE [LARGE SCALE GENOMIC DNA]</scope>
    <source>
        <strain evidence="1 2">13146</strain>
    </source>
</reference>
<accession>A0A2D0AK31</accession>
<dbReference type="Proteomes" id="UP000198157">
    <property type="component" value="Unassembled WGS sequence"/>
</dbReference>
<sequence length="80" mass="9201">MRALRTQLDIFEHDPARLAKANRVAAETALIDVQFTATERQERHDYYLGEALRLEALARQCHRAPVRRRRTATQTGATAR</sequence>
<name>A0A2D0AK31_STEMA</name>
<comment type="caution">
    <text evidence="1">The sequence shown here is derived from an EMBL/GenBank/DDBJ whole genome shotgun (WGS) entry which is preliminary data.</text>
</comment>
<proteinExistence type="predicted"/>
<dbReference type="AlphaFoldDB" id="A0A2D0AK31"/>
<organism evidence="1 2">
    <name type="scientific">Stenotrophomonas maltophilia</name>
    <name type="common">Pseudomonas maltophilia</name>
    <name type="synonym">Xanthomonas maltophilia</name>
    <dbReference type="NCBI Taxonomy" id="40324"/>
    <lineage>
        <taxon>Bacteria</taxon>
        <taxon>Pseudomonadati</taxon>
        <taxon>Pseudomonadota</taxon>
        <taxon>Gammaproteobacteria</taxon>
        <taxon>Lysobacterales</taxon>
        <taxon>Lysobacteraceae</taxon>
        <taxon>Stenotrophomonas</taxon>
        <taxon>Stenotrophomonas maltophilia group</taxon>
    </lineage>
</organism>
<dbReference type="EMBL" id="NIVS01000016">
    <property type="protein sequence ID" value="OWQ54806.1"/>
    <property type="molecule type" value="Genomic_DNA"/>
</dbReference>
<protein>
    <submittedName>
        <fullName evidence="1">Uncharacterized protein</fullName>
    </submittedName>
</protein>
<evidence type="ECO:0000313" key="2">
    <source>
        <dbReference type="Proteomes" id="UP000198157"/>
    </source>
</evidence>
<gene>
    <name evidence="1" type="ORF">CEE60_07370</name>
</gene>
<dbReference type="OrthoDB" id="6054092at2"/>
<evidence type="ECO:0000313" key="1">
    <source>
        <dbReference type="EMBL" id="OWQ54806.1"/>
    </source>
</evidence>